<dbReference type="SFLD" id="SFLDG01132">
    <property type="entry name" value="C1.5.3:_5'-Nucleotidase_Like"/>
    <property type="match status" value="1"/>
</dbReference>
<dbReference type="eggNOG" id="KOG3109">
    <property type="taxonomic scope" value="Eukaryota"/>
</dbReference>
<dbReference type="InParanoid" id="G3ASF4"/>
<dbReference type="PANTHER" id="PTHR47438:SF1">
    <property type="entry name" value="PHOSPHATE METABOLISM PROTEIN 8-RELATED"/>
    <property type="match status" value="1"/>
</dbReference>
<dbReference type="NCBIfam" id="TIGR01993">
    <property type="entry name" value="Pyr-5-nucltdase"/>
    <property type="match status" value="1"/>
</dbReference>
<dbReference type="RefSeq" id="XP_007377105.1">
    <property type="nucleotide sequence ID" value="XM_007377043.1"/>
</dbReference>
<gene>
    <name evidence="2" type="ORF">SPAPADRAFT_142381</name>
</gene>
<dbReference type="SUPFAM" id="SSF56784">
    <property type="entry name" value="HAD-like"/>
    <property type="match status" value="1"/>
</dbReference>
<dbReference type="OrthoDB" id="1065058at2759"/>
<dbReference type="Pfam" id="PF00702">
    <property type="entry name" value="Hydrolase"/>
    <property type="match status" value="1"/>
</dbReference>
<dbReference type="AlphaFoldDB" id="G3ASF4"/>
<dbReference type="STRING" id="619300.G3ASF4"/>
<accession>G3ASF4</accession>
<dbReference type="GO" id="GO:0008252">
    <property type="term" value="F:nucleotidase activity"/>
    <property type="evidence" value="ECO:0007669"/>
    <property type="project" value="TreeGrafter"/>
</dbReference>
<proteinExistence type="predicted"/>
<dbReference type="FunCoup" id="G3ASF4">
    <property type="interactions" value="566"/>
</dbReference>
<dbReference type="GeneID" id="18870444"/>
<organism evidence="3">
    <name type="scientific">Spathaspora passalidarum (strain NRRL Y-27907 / 11-Y1)</name>
    <dbReference type="NCBI Taxonomy" id="619300"/>
    <lineage>
        <taxon>Eukaryota</taxon>
        <taxon>Fungi</taxon>
        <taxon>Dikarya</taxon>
        <taxon>Ascomycota</taxon>
        <taxon>Saccharomycotina</taxon>
        <taxon>Pichiomycetes</taxon>
        <taxon>Debaryomycetaceae</taxon>
        <taxon>Spathaspora</taxon>
    </lineage>
</organism>
<dbReference type="InterPro" id="IPR010237">
    <property type="entry name" value="Pyr-5-nucltdase"/>
</dbReference>
<dbReference type="GO" id="GO:0006206">
    <property type="term" value="P:pyrimidine nucleobase metabolic process"/>
    <property type="evidence" value="ECO:0007669"/>
    <property type="project" value="TreeGrafter"/>
</dbReference>
<dbReference type="KEGG" id="spaa:SPAPADRAFT_142381"/>
<dbReference type="SFLD" id="SFLDS00003">
    <property type="entry name" value="Haloacid_Dehalogenase"/>
    <property type="match status" value="1"/>
</dbReference>
<dbReference type="EMBL" id="GL996504">
    <property type="protein sequence ID" value="EGW31072.1"/>
    <property type="molecule type" value="Genomic_DNA"/>
</dbReference>
<dbReference type="Proteomes" id="UP000000709">
    <property type="component" value="Unassembled WGS sequence"/>
</dbReference>
<dbReference type="InterPro" id="IPR036412">
    <property type="entry name" value="HAD-like_sf"/>
</dbReference>
<evidence type="ECO:0008006" key="4">
    <source>
        <dbReference type="Google" id="ProtNLM"/>
    </source>
</evidence>
<feature type="region of interest" description="Disordered" evidence="1">
    <location>
        <begin position="1"/>
        <end position="23"/>
    </location>
</feature>
<keyword evidence="3" id="KW-1185">Reference proteome</keyword>
<dbReference type="InterPro" id="IPR023214">
    <property type="entry name" value="HAD_sf"/>
</dbReference>
<reference evidence="2 3" key="1">
    <citation type="journal article" date="2011" name="Proc. Natl. Acad. Sci. U.S.A.">
        <title>Comparative genomics of xylose-fermenting fungi for enhanced biofuel production.</title>
        <authorList>
            <person name="Wohlbach D.J."/>
            <person name="Kuo A."/>
            <person name="Sato T.K."/>
            <person name="Potts K.M."/>
            <person name="Salamov A.A."/>
            <person name="LaButti K.M."/>
            <person name="Sun H."/>
            <person name="Clum A."/>
            <person name="Pangilinan J.L."/>
            <person name="Lindquist E.A."/>
            <person name="Lucas S."/>
            <person name="Lapidus A."/>
            <person name="Jin M."/>
            <person name="Gunawan C."/>
            <person name="Balan V."/>
            <person name="Dale B.E."/>
            <person name="Jeffries T.W."/>
            <person name="Zinkel R."/>
            <person name="Barry K.W."/>
            <person name="Grigoriev I.V."/>
            <person name="Gasch A.P."/>
        </authorList>
    </citation>
    <scope>NUCLEOTIDE SEQUENCE [LARGE SCALE GENOMIC DNA]</scope>
    <source>
        <strain evidence="3">NRRL Y-27907 / 11-Y1</strain>
    </source>
</reference>
<sequence length="283" mass="33246">MTTSKNQAITYKNPEVPDDQRPGRSVHLPFGFGPIPKDLANKKIFYFDIDNCLYRRSTQIFEMMQVKIHEYFKHNLQLNDEDAHNLHMNYYKMYGLALEGLVRNHEIDALDYNSKVDDALDLHAVLHYDQDLRDCLIKLKETHKFDFFWLVTNAYKNHALRVVSFLGVGDLFDGLTYCHYSKFPIVCKPMKEYYYNCFELTQIDYKDPTVMAKQYFVDDSEINVKAAYDLGMGHVFHYVELDSDLVKMKNKPDFAKYYGTGDNSDKSKIKIIRHIIDLPDVIE</sequence>
<dbReference type="Gene3D" id="1.10.150.450">
    <property type="match status" value="1"/>
</dbReference>
<evidence type="ECO:0000313" key="2">
    <source>
        <dbReference type="EMBL" id="EGW31072.1"/>
    </source>
</evidence>
<name>G3ASF4_SPAPN</name>
<dbReference type="InterPro" id="IPR052791">
    <property type="entry name" value="SSM1_domain"/>
</dbReference>
<evidence type="ECO:0000256" key="1">
    <source>
        <dbReference type="SAM" id="MobiDB-lite"/>
    </source>
</evidence>
<dbReference type="Gene3D" id="3.40.50.1000">
    <property type="entry name" value="HAD superfamily/HAD-like"/>
    <property type="match status" value="1"/>
</dbReference>
<dbReference type="SFLD" id="SFLDG01129">
    <property type="entry name" value="C1.5:_HAD__Beta-PGM__Phosphata"/>
    <property type="match status" value="1"/>
</dbReference>
<dbReference type="HOGENOM" id="CLU_059493_0_1_1"/>
<evidence type="ECO:0000313" key="3">
    <source>
        <dbReference type="Proteomes" id="UP000000709"/>
    </source>
</evidence>
<feature type="compositionally biased region" description="Polar residues" evidence="1">
    <location>
        <begin position="1"/>
        <end position="10"/>
    </location>
</feature>
<dbReference type="GO" id="GO:0009166">
    <property type="term" value="P:nucleotide catabolic process"/>
    <property type="evidence" value="ECO:0007669"/>
    <property type="project" value="TreeGrafter"/>
</dbReference>
<dbReference type="PANTHER" id="PTHR47438">
    <property type="entry name" value="PHOSPHATE METABOLISM PROTEIN 8-RELATED"/>
    <property type="match status" value="1"/>
</dbReference>
<protein>
    <recommendedName>
        <fullName evidence="4">Pyrimidine 5-nucleotidase</fullName>
    </recommendedName>
</protein>
<dbReference type="OMA" id="WEANEKS"/>